<feature type="region of interest" description="Disordered" evidence="1">
    <location>
        <begin position="1"/>
        <end position="20"/>
    </location>
</feature>
<dbReference type="SUPFAM" id="SSF52047">
    <property type="entry name" value="RNI-like"/>
    <property type="match status" value="1"/>
</dbReference>
<dbReference type="InterPro" id="IPR001611">
    <property type="entry name" value="Leu-rich_rpt"/>
</dbReference>
<feature type="region of interest" description="Disordered" evidence="1">
    <location>
        <begin position="460"/>
        <end position="483"/>
    </location>
</feature>
<dbReference type="Pfam" id="PF13516">
    <property type="entry name" value="LRR_6"/>
    <property type="match status" value="3"/>
</dbReference>
<dbReference type="Proteomes" id="UP001212152">
    <property type="component" value="Unassembled WGS sequence"/>
</dbReference>
<dbReference type="PANTHER" id="PTHR46984">
    <property type="entry name" value="LEUCINE-RICH REPEAT-CONTAINING PROTEIN 71"/>
    <property type="match status" value="1"/>
</dbReference>
<accession>A0AAD5TPK9</accession>
<proteinExistence type="predicted"/>
<reference evidence="2" key="1">
    <citation type="submission" date="2020-05" db="EMBL/GenBank/DDBJ databases">
        <title>Phylogenomic resolution of chytrid fungi.</title>
        <authorList>
            <person name="Stajich J.E."/>
            <person name="Amses K."/>
            <person name="Simmons R."/>
            <person name="Seto K."/>
            <person name="Myers J."/>
            <person name="Bonds A."/>
            <person name="Quandt C.A."/>
            <person name="Barry K."/>
            <person name="Liu P."/>
            <person name="Grigoriev I."/>
            <person name="Longcore J.E."/>
            <person name="James T.Y."/>
        </authorList>
    </citation>
    <scope>NUCLEOTIDE SEQUENCE</scope>
    <source>
        <strain evidence="2">JEL0379</strain>
    </source>
</reference>
<dbReference type="InterPro" id="IPR053040">
    <property type="entry name" value="LRR-containing_protein_71"/>
</dbReference>
<feature type="compositionally biased region" description="Low complexity" evidence="1">
    <location>
        <begin position="95"/>
        <end position="106"/>
    </location>
</feature>
<feature type="compositionally biased region" description="Polar residues" evidence="1">
    <location>
        <begin position="346"/>
        <end position="363"/>
    </location>
</feature>
<protein>
    <submittedName>
        <fullName evidence="2">Leucine-rich repeat-containing protein 71</fullName>
    </submittedName>
</protein>
<sequence length="619" mass="64559">MTVEVQQEEAIPAPEYTGNFGADVTEACKRRGCKPFNVLTVQYPLPPLPVPVTPRRTSVVADGERSDAAALAGEESAGSEEKAAPETLSSGPDVATQSQPATAPTTDGLDEQSRLKLGPKLMNYQSRFRFAPTLVLETGEDDEEDLQKLEVRGWNIAPEMMEIISSLVSSCGSFTTLAFWNCGMTGAHLAFLTGALPSTSVTTLSIDQNARIPPAAFADLITEDSPVRHLSLRSNKMGDAGAKALAEQLKINKTLVSLNLWDNQIGKEGAEAIAEALKVNVTLLSLSLGMNNIGDDGASALAKVLSNCPLSHEELATRRKAMADMDKQRKDQEEDPVVKNKAKNRALTSGGSAAQAGRNNSAKLATKIQSTENLVNAAPSGKKEAVVIDPKTKKPVKGAAAAAKADAAPPAAPTKAGAATAAAATTATGKQAPAPAAAAGAVKKGAAAGTGAAAAPEAAAKGGKAAKAPAPAKGGKKGKAEEVKEEVEEVVEATPASEPMFEHNGQWFILGNRTLNNLNLYNSGIREEGLKALWEALQQQEATTEHAAEGCIGVFRLTLQANAFEPTHALLARITSFLNARNPYYESPVEDTESDLDGAVDVDKISLADEGSKENAAVG</sequence>
<feature type="region of interest" description="Disordered" evidence="1">
    <location>
        <begin position="320"/>
        <end position="363"/>
    </location>
</feature>
<dbReference type="InterPro" id="IPR032675">
    <property type="entry name" value="LRR_dom_sf"/>
</dbReference>
<evidence type="ECO:0000313" key="3">
    <source>
        <dbReference type="Proteomes" id="UP001212152"/>
    </source>
</evidence>
<feature type="compositionally biased region" description="Basic and acidic residues" evidence="1">
    <location>
        <begin position="320"/>
        <end position="338"/>
    </location>
</feature>
<feature type="region of interest" description="Disordered" evidence="1">
    <location>
        <begin position="55"/>
        <end position="112"/>
    </location>
</feature>
<dbReference type="AlphaFoldDB" id="A0AAD5TPK9"/>
<feature type="compositionally biased region" description="Low complexity" evidence="1">
    <location>
        <begin position="460"/>
        <end position="473"/>
    </location>
</feature>
<name>A0AAD5TPK9_9FUNG</name>
<evidence type="ECO:0000313" key="2">
    <source>
        <dbReference type="EMBL" id="KAJ3183129.1"/>
    </source>
</evidence>
<dbReference type="PANTHER" id="PTHR46984:SF1">
    <property type="entry name" value="LEUCINE-RICH REPEAT-CONTAINING PROTEIN 71"/>
    <property type="match status" value="1"/>
</dbReference>
<gene>
    <name evidence="2" type="primary">LRRC71</name>
    <name evidence="2" type="ORF">HDU87_007552</name>
</gene>
<dbReference type="EMBL" id="JADGJQ010000007">
    <property type="protein sequence ID" value="KAJ3183129.1"/>
    <property type="molecule type" value="Genomic_DNA"/>
</dbReference>
<comment type="caution">
    <text evidence="2">The sequence shown here is derived from an EMBL/GenBank/DDBJ whole genome shotgun (WGS) entry which is preliminary data.</text>
</comment>
<dbReference type="SMART" id="SM00368">
    <property type="entry name" value="LRR_RI"/>
    <property type="match status" value="4"/>
</dbReference>
<keyword evidence="3" id="KW-1185">Reference proteome</keyword>
<organism evidence="2 3">
    <name type="scientific">Geranomyces variabilis</name>
    <dbReference type="NCBI Taxonomy" id="109894"/>
    <lineage>
        <taxon>Eukaryota</taxon>
        <taxon>Fungi</taxon>
        <taxon>Fungi incertae sedis</taxon>
        <taxon>Chytridiomycota</taxon>
        <taxon>Chytridiomycota incertae sedis</taxon>
        <taxon>Chytridiomycetes</taxon>
        <taxon>Spizellomycetales</taxon>
        <taxon>Powellomycetaceae</taxon>
        <taxon>Geranomyces</taxon>
    </lineage>
</organism>
<dbReference type="Gene3D" id="3.80.10.10">
    <property type="entry name" value="Ribonuclease Inhibitor"/>
    <property type="match status" value="2"/>
</dbReference>
<evidence type="ECO:0000256" key="1">
    <source>
        <dbReference type="SAM" id="MobiDB-lite"/>
    </source>
</evidence>